<feature type="domain" description="SpoVT-AbrB" evidence="1">
    <location>
        <begin position="4"/>
        <end position="50"/>
    </location>
</feature>
<sequence>MSKTQVTDTGQIKLPENIINYLNVKPGDILDFTIDADGRVFINRLPSSVQELKGILHRPGMQPVSIETMNDVIKQRQVNRICKD</sequence>
<dbReference type="OrthoDB" id="9811597at2"/>
<organism evidence="2 3">
    <name type="scientific">Planktothrix serta PCC 8927</name>
    <dbReference type="NCBI Taxonomy" id="671068"/>
    <lineage>
        <taxon>Bacteria</taxon>
        <taxon>Bacillati</taxon>
        <taxon>Cyanobacteriota</taxon>
        <taxon>Cyanophyceae</taxon>
        <taxon>Oscillatoriophycideae</taxon>
        <taxon>Oscillatoriales</taxon>
        <taxon>Microcoleaceae</taxon>
        <taxon>Planktothrix</taxon>
    </lineage>
</organism>
<evidence type="ECO:0000313" key="2">
    <source>
        <dbReference type="EMBL" id="VXD13352.1"/>
    </source>
</evidence>
<name>A0A7Z9BNM2_9CYAN</name>
<dbReference type="SMART" id="SM00966">
    <property type="entry name" value="SpoVT_AbrB"/>
    <property type="match status" value="1"/>
</dbReference>
<dbReference type="GO" id="GO:0003677">
    <property type="term" value="F:DNA binding"/>
    <property type="evidence" value="ECO:0007669"/>
    <property type="project" value="InterPro"/>
</dbReference>
<dbReference type="Proteomes" id="UP000184550">
    <property type="component" value="Unassembled WGS sequence"/>
</dbReference>
<accession>A0A7Z9BNM2</accession>
<dbReference type="InterPro" id="IPR007159">
    <property type="entry name" value="SpoVT-AbrB_dom"/>
</dbReference>
<dbReference type="RefSeq" id="WP_083618231.1">
    <property type="nucleotide sequence ID" value="NZ_LR734840.1"/>
</dbReference>
<dbReference type="SUPFAM" id="SSF89447">
    <property type="entry name" value="AbrB/MazE/MraZ-like"/>
    <property type="match status" value="1"/>
</dbReference>
<reference evidence="2" key="1">
    <citation type="submission" date="2019-10" db="EMBL/GenBank/DDBJ databases">
        <authorList>
            <consortium name="Genoscope - CEA"/>
            <person name="William W."/>
        </authorList>
    </citation>
    <scope>NUCLEOTIDE SEQUENCE [LARGE SCALE GENOMIC DNA]</scope>
    <source>
        <strain evidence="2">BBR_PRJEB10992</strain>
    </source>
</reference>
<protein>
    <submittedName>
        <fullName evidence="2">Transcriptional regulator, AbrB family protein</fullName>
    </submittedName>
</protein>
<dbReference type="EMBL" id="CZCU02000095">
    <property type="protein sequence ID" value="VXD13352.1"/>
    <property type="molecule type" value="Genomic_DNA"/>
</dbReference>
<proteinExistence type="predicted"/>
<evidence type="ECO:0000259" key="1">
    <source>
        <dbReference type="SMART" id="SM00966"/>
    </source>
</evidence>
<dbReference type="Gene3D" id="2.10.260.10">
    <property type="match status" value="1"/>
</dbReference>
<comment type="caution">
    <text evidence="2">The sequence shown here is derived from an EMBL/GenBank/DDBJ whole genome shotgun (WGS) entry which is preliminary data.</text>
</comment>
<dbReference type="AlphaFoldDB" id="A0A7Z9BNM2"/>
<dbReference type="InterPro" id="IPR037914">
    <property type="entry name" value="SpoVT-AbrB_sf"/>
</dbReference>
<keyword evidence="3" id="KW-1185">Reference proteome</keyword>
<gene>
    <name evidence="2" type="ORF">PL8927_230002</name>
</gene>
<evidence type="ECO:0000313" key="3">
    <source>
        <dbReference type="Proteomes" id="UP000184550"/>
    </source>
</evidence>